<name>A0AAW0EUE5_9TRYP</name>
<dbReference type="EMBL" id="JAECZO010000123">
    <property type="protein sequence ID" value="KAK7197875.1"/>
    <property type="molecule type" value="Genomic_DNA"/>
</dbReference>
<sequence length="606" mass="64008">MPSSPVVAQAAPDTGRRRGTATATGGPAPAPPPSFDFHTVTCVTWSSSGRNIGVGTADGFLIYSTEPLISVLRGSRDSQHPPVASADPGGPLAADSDHTPVQEVCRCAVYGGVGLLSLYKQCSIVAFTGVQRRSAAARVQLADVSQPAPSSLYELSAPPLPMASNRTDRVATPSSRCKPWPPEEDAAAAQWYERWRVSVFANSASAAATTLTTLAFVECPPTVVGLQFCPHVVIAAASGDPKIAGSHRLHIFDHRLHPLYTLPVYPPSSNAFLRDMIAIAATPTLSNGAGMEVQRLRVLLPGERKGEVRLLTFKKSTLTATPLEVDTQGASVYRQGSGDAHRMVDQVLHQAPLRAVAITEDGRSGVTMSEQGMRIRVLDFVGDDKIAVRLSLDRGHLPAVVDTVSLAIAAMPHTHASLRHTTTAAAAYAHERCGSNEIHGASSAHATEPPGLLYQRLTEAVHDIVVCLTSSGTIHVFGCGLQQVLFYHSDKTLLPRVGYPYAFSVCLPCALVKDDVAALFVTRSDVSTSAAHYLPHHERATAALVHGGRRASGQHNSGGGAASSLPGEFFSFQLRYHTSSAAADVTGETCGPSKCTMVACCRLSAP</sequence>
<proteinExistence type="predicted"/>
<protein>
    <submittedName>
        <fullName evidence="2">Uncharacterized protein</fullName>
    </submittedName>
</protein>
<accession>A0AAW0EUE5</accession>
<evidence type="ECO:0000256" key="1">
    <source>
        <dbReference type="SAM" id="MobiDB-lite"/>
    </source>
</evidence>
<dbReference type="AlphaFoldDB" id="A0AAW0EUE5"/>
<keyword evidence="3" id="KW-1185">Reference proteome</keyword>
<evidence type="ECO:0000313" key="2">
    <source>
        <dbReference type="EMBL" id="KAK7197875.1"/>
    </source>
</evidence>
<feature type="region of interest" description="Disordered" evidence="1">
    <location>
        <begin position="75"/>
        <end position="95"/>
    </location>
</feature>
<feature type="region of interest" description="Disordered" evidence="1">
    <location>
        <begin position="1"/>
        <end position="33"/>
    </location>
</feature>
<reference evidence="2 3" key="1">
    <citation type="journal article" date="2021" name="MBio">
        <title>A New Model Trypanosomatid, Novymonas esmeraldas: Genomic Perception of Its 'Candidatus Pandoraea novymonadis' Endosymbiont.</title>
        <authorList>
            <person name="Zakharova A."/>
            <person name="Saura A."/>
            <person name="Butenko A."/>
            <person name="Podesvova L."/>
            <person name="Warmusova S."/>
            <person name="Kostygov A.Y."/>
            <person name="Nenarokova A."/>
            <person name="Lukes J."/>
            <person name="Opperdoes F.R."/>
            <person name="Yurchenko V."/>
        </authorList>
    </citation>
    <scope>NUCLEOTIDE SEQUENCE [LARGE SCALE GENOMIC DNA]</scope>
    <source>
        <strain evidence="2 3">E262AT.01</strain>
    </source>
</reference>
<evidence type="ECO:0000313" key="3">
    <source>
        <dbReference type="Proteomes" id="UP001430356"/>
    </source>
</evidence>
<feature type="region of interest" description="Disordered" evidence="1">
    <location>
        <begin position="163"/>
        <end position="182"/>
    </location>
</feature>
<organism evidence="2 3">
    <name type="scientific">Novymonas esmeraldas</name>
    <dbReference type="NCBI Taxonomy" id="1808958"/>
    <lineage>
        <taxon>Eukaryota</taxon>
        <taxon>Discoba</taxon>
        <taxon>Euglenozoa</taxon>
        <taxon>Kinetoplastea</taxon>
        <taxon>Metakinetoplastina</taxon>
        <taxon>Trypanosomatida</taxon>
        <taxon>Trypanosomatidae</taxon>
        <taxon>Novymonas</taxon>
    </lineage>
</organism>
<dbReference type="SUPFAM" id="SSF69322">
    <property type="entry name" value="Tricorn protease domain 2"/>
    <property type="match status" value="1"/>
</dbReference>
<dbReference type="Proteomes" id="UP001430356">
    <property type="component" value="Unassembled WGS sequence"/>
</dbReference>
<comment type="caution">
    <text evidence="2">The sequence shown here is derived from an EMBL/GenBank/DDBJ whole genome shotgun (WGS) entry which is preliminary data.</text>
</comment>
<gene>
    <name evidence="2" type="ORF">NESM_000741700</name>
</gene>